<dbReference type="GO" id="GO:0005524">
    <property type="term" value="F:ATP binding"/>
    <property type="evidence" value="ECO:0007669"/>
    <property type="project" value="UniProtKB-UniRule"/>
</dbReference>
<dbReference type="PANTHER" id="PTHR33477:SF3">
    <property type="entry name" value="P-LOOP NTPASE DOMAIN-CONTAINING PROTEIN LPA1 HOMOLOG 1"/>
    <property type="match status" value="1"/>
</dbReference>
<dbReference type="InterPro" id="IPR005144">
    <property type="entry name" value="ATP-cone_dom"/>
</dbReference>
<evidence type="ECO:0000256" key="1">
    <source>
        <dbReference type="ARBA" id="ARBA00022741"/>
    </source>
</evidence>
<organism evidence="5 6">
    <name type="scientific">Handelsmanbacteria sp. (strain RIFCSPLOWO2_12_FULL_64_10)</name>
    <dbReference type="NCBI Taxonomy" id="1817868"/>
    <lineage>
        <taxon>Bacteria</taxon>
        <taxon>Candidatus Handelsmaniibacteriota</taxon>
    </lineage>
</organism>
<keyword evidence="2 3" id="KW-0067">ATP-binding</keyword>
<dbReference type="SUPFAM" id="SSF52540">
    <property type="entry name" value="P-loop containing nucleoside triphosphate hydrolases"/>
    <property type="match status" value="1"/>
</dbReference>
<dbReference type="Proteomes" id="UP000178606">
    <property type="component" value="Unassembled WGS sequence"/>
</dbReference>
<accession>A0A1F6CGF5</accession>
<sequence>MQHLYILDGERRIPYLRGVLVHTLIQRGLKLADARRVTNEVDRTLAGRPGEPIPKKDLVAVVRQAVEKRLGDRYGDDYAFLDELTSTIFVEQNGSSSPFSKGILTQSLQATGLEPNVAYDVARNIESQLIEKQRRNIPRSEIRLLTLKVLRDQYGEVYAERYRIWREFETIARPMIILIGGPTGAGKTSLGIEIAHRLGITRVISTDSIRQIMRLMFSPELMPSIHSSSYDAWKYLTTPLSLNADPVIEGFREQVIRVSVGTRAIIDRAIEENVSMVLDGVHVVPGFIDLELYRNKAYVFTLMVSTLDEARFKHRFISRQEATVTRPVHKYLANLDSILKIQNYVLSMAEQHGAPIIDNLSFDETVAEALRLIGDFLSHQ</sequence>
<reference evidence="5 6" key="1">
    <citation type="journal article" date="2016" name="Nat. Commun.">
        <title>Thousands of microbial genomes shed light on interconnected biogeochemical processes in an aquifer system.</title>
        <authorList>
            <person name="Anantharaman K."/>
            <person name="Brown C.T."/>
            <person name="Hug L.A."/>
            <person name="Sharon I."/>
            <person name="Castelle C.J."/>
            <person name="Probst A.J."/>
            <person name="Thomas B.C."/>
            <person name="Singh A."/>
            <person name="Wilkins M.J."/>
            <person name="Karaoz U."/>
            <person name="Brodie E.L."/>
            <person name="Williams K.H."/>
            <person name="Hubbard S.S."/>
            <person name="Banfield J.F."/>
        </authorList>
    </citation>
    <scope>NUCLEOTIDE SEQUENCE [LARGE SCALE GENOMIC DNA]</scope>
    <source>
        <strain evidence="6">RIFCSPLOWO2_12_FULL_64_10</strain>
    </source>
</reference>
<comment type="caution">
    <text evidence="5">The sequence shown here is derived from an EMBL/GenBank/DDBJ whole genome shotgun (WGS) entry which is preliminary data.</text>
</comment>
<evidence type="ECO:0000313" key="6">
    <source>
        <dbReference type="Proteomes" id="UP000178606"/>
    </source>
</evidence>
<dbReference type="EMBL" id="MFKF01000259">
    <property type="protein sequence ID" value="OGG48051.1"/>
    <property type="molecule type" value="Genomic_DNA"/>
</dbReference>
<dbReference type="PROSITE" id="PS51161">
    <property type="entry name" value="ATP_CONE"/>
    <property type="match status" value="1"/>
</dbReference>
<keyword evidence="1 3" id="KW-0547">Nucleotide-binding</keyword>
<dbReference type="PANTHER" id="PTHR33477">
    <property type="entry name" value="P-LOOP NTPASE DOMAIN-CONTAINING PROTEIN LPA1 HOMOLOG 1"/>
    <property type="match status" value="1"/>
</dbReference>
<feature type="non-terminal residue" evidence="5">
    <location>
        <position position="380"/>
    </location>
</feature>
<protein>
    <recommendedName>
        <fullName evidence="4">ATP-cone domain-containing protein</fullName>
    </recommendedName>
</protein>
<dbReference type="InterPro" id="IPR027417">
    <property type="entry name" value="P-loop_NTPase"/>
</dbReference>
<proteinExistence type="predicted"/>
<dbReference type="Gene3D" id="3.40.50.300">
    <property type="entry name" value="P-loop containing nucleotide triphosphate hydrolases"/>
    <property type="match status" value="1"/>
</dbReference>
<name>A0A1F6CGF5_HANXR</name>
<feature type="domain" description="ATP-cone" evidence="4">
    <location>
        <begin position="87"/>
        <end position="173"/>
    </location>
</feature>
<evidence type="ECO:0000256" key="2">
    <source>
        <dbReference type="ARBA" id="ARBA00022840"/>
    </source>
</evidence>
<dbReference type="AlphaFoldDB" id="A0A1F6CGF5"/>
<evidence type="ECO:0000256" key="3">
    <source>
        <dbReference type="PROSITE-ProRule" id="PRU00492"/>
    </source>
</evidence>
<dbReference type="Pfam" id="PF03477">
    <property type="entry name" value="ATP-cone"/>
    <property type="match status" value="1"/>
</dbReference>
<gene>
    <name evidence="5" type="ORF">A3F84_22510</name>
</gene>
<evidence type="ECO:0000259" key="4">
    <source>
        <dbReference type="PROSITE" id="PS51161"/>
    </source>
</evidence>
<evidence type="ECO:0000313" key="5">
    <source>
        <dbReference type="EMBL" id="OGG48051.1"/>
    </source>
</evidence>